<comment type="caution">
    <text evidence="6">The sequence shown here is derived from an EMBL/GenBank/DDBJ whole genome shotgun (WGS) entry which is preliminary data.</text>
</comment>
<evidence type="ECO:0000259" key="5">
    <source>
        <dbReference type="PROSITE" id="PS50931"/>
    </source>
</evidence>
<dbReference type="RefSeq" id="WP_033058256.1">
    <property type="nucleotide sequence ID" value="NZ_AZQQ01000081.1"/>
</dbReference>
<feature type="domain" description="HTH lysR-type" evidence="5">
    <location>
        <begin position="1"/>
        <end position="58"/>
    </location>
</feature>
<dbReference type="Gene3D" id="3.40.190.290">
    <property type="match status" value="1"/>
</dbReference>
<dbReference type="FunFam" id="1.10.10.10:FF:000001">
    <property type="entry name" value="LysR family transcriptional regulator"/>
    <property type="match status" value="1"/>
</dbReference>
<evidence type="ECO:0000313" key="7">
    <source>
        <dbReference type="Proteomes" id="UP000026739"/>
    </source>
</evidence>
<evidence type="ECO:0000256" key="3">
    <source>
        <dbReference type="ARBA" id="ARBA00023125"/>
    </source>
</evidence>
<dbReference type="Pfam" id="PF03466">
    <property type="entry name" value="LysR_substrate"/>
    <property type="match status" value="1"/>
</dbReference>
<protein>
    <submittedName>
        <fullName evidence="6">LysR family transcriptional regulator</fullName>
    </submittedName>
</protein>
<evidence type="ECO:0000256" key="4">
    <source>
        <dbReference type="ARBA" id="ARBA00023163"/>
    </source>
</evidence>
<dbReference type="InterPro" id="IPR036390">
    <property type="entry name" value="WH_DNA-bd_sf"/>
</dbReference>
<keyword evidence="3" id="KW-0238">DNA-binding</keyword>
<dbReference type="PROSITE" id="PS51257">
    <property type="entry name" value="PROKAR_LIPOPROTEIN"/>
    <property type="match status" value="1"/>
</dbReference>
<reference evidence="6 7" key="1">
    <citation type="submission" date="2013-12" db="EMBL/GenBank/DDBJ databases">
        <authorList>
            <person name="Formusa P.A."/>
            <person name="Habash M."/>
            <person name="Lee H."/>
            <person name="Trevors J.T."/>
        </authorList>
    </citation>
    <scope>NUCLEOTIDE SEQUENCE [LARGE SCALE GENOMIC DNA]</scope>
    <source>
        <strain evidence="6 7">PD30</strain>
    </source>
</reference>
<accession>A0A059L0K9</accession>
<evidence type="ECO:0000256" key="2">
    <source>
        <dbReference type="ARBA" id="ARBA00023015"/>
    </source>
</evidence>
<evidence type="ECO:0000313" key="6">
    <source>
        <dbReference type="EMBL" id="KDD67852.1"/>
    </source>
</evidence>
<keyword evidence="4" id="KW-0804">Transcription</keyword>
<dbReference type="Gene3D" id="1.10.10.10">
    <property type="entry name" value="Winged helix-like DNA-binding domain superfamily/Winged helix DNA-binding domain"/>
    <property type="match status" value="1"/>
</dbReference>
<evidence type="ECO:0000256" key="1">
    <source>
        <dbReference type="ARBA" id="ARBA00009437"/>
    </source>
</evidence>
<dbReference type="InterPro" id="IPR000847">
    <property type="entry name" value="LysR_HTH_N"/>
</dbReference>
<dbReference type="EMBL" id="AZQQ01000081">
    <property type="protein sequence ID" value="KDD67852.1"/>
    <property type="molecule type" value="Genomic_DNA"/>
</dbReference>
<dbReference type="PANTHER" id="PTHR30419:SF30">
    <property type="entry name" value="LYSR FAMILY TRANSCRIPTIONAL REGULATOR"/>
    <property type="match status" value="1"/>
</dbReference>
<dbReference type="PRINTS" id="PR00039">
    <property type="entry name" value="HTHLYSR"/>
</dbReference>
<dbReference type="eggNOG" id="COG0583">
    <property type="taxonomic scope" value="Bacteria"/>
</dbReference>
<organism evidence="6 7">
    <name type="scientific">Pseudomonas mandelii PD30</name>
    <dbReference type="NCBI Taxonomy" id="1419583"/>
    <lineage>
        <taxon>Bacteria</taxon>
        <taxon>Pseudomonadati</taxon>
        <taxon>Pseudomonadota</taxon>
        <taxon>Gammaproteobacteria</taxon>
        <taxon>Pseudomonadales</taxon>
        <taxon>Pseudomonadaceae</taxon>
        <taxon>Pseudomonas</taxon>
    </lineage>
</organism>
<dbReference type="InterPro" id="IPR005119">
    <property type="entry name" value="LysR_subst-bd"/>
</dbReference>
<dbReference type="GO" id="GO:0005829">
    <property type="term" value="C:cytosol"/>
    <property type="evidence" value="ECO:0007669"/>
    <property type="project" value="TreeGrafter"/>
</dbReference>
<dbReference type="GO" id="GO:0003677">
    <property type="term" value="F:DNA binding"/>
    <property type="evidence" value="ECO:0007669"/>
    <property type="project" value="UniProtKB-KW"/>
</dbReference>
<dbReference type="InterPro" id="IPR036388">
    <property type="entry name" value="WH-like_DNA-bd_sf"/>
</dbReference>
<dbReference type="SUPFAM" id="SSF46785">
    <property type="entry name" value="Winged helix' DNA-binding domain"/>
    <property type="match status" value="1"/>
</dbReference>
<comment type="similarity">
    <text evidence="1">Belongs to the LysR transcriptional regulatory family.</text>
</comment>
<sequence>MTVKQIRAFLAVAQSLSFAVACERLHLSQSALSLTIKALEEGLGGRLFTRNTRNVALTAEGESLVPLARRLIADWDNAEDELRQRFTLQRGRVTLAAMPSFAGNLLPPILKTFRARYPKVNVTVNDVINEQVLEMVRDRQVELGVAFEPNQSSSLAFTPLYMDRFVAVVPKDSPFAEREDIDWQTLLKEPFITLQRPSTVRVMLEEHLQARGMKLPVEFESHQLATVGRMVASGLGVSAVPALCVGQMLELGARCITLRDPVVERAIGVLTKPGVELSAAAQALFDILREPPLTLTLSPEGRGD</sequence>
<dbReference type="PANTHER" id="PTHR30419">
    <property type="entry name" value="HTH-TYPE TRANSCRIPTIONAL REGULATOR YBHD"/>
    <property type="match status" value="1"/>
</dbReference>
<gene>
    <name evidence="6" type="ORF">V466_17055</name>
</gene>
<dbReference type="AlphaFoldDB" id="A0A059L0K9"/>
<dbReference type="InterPro" id="IPR050950">
    <property type="entry name" value="HTH-type_LysR_regulators"/>
</dbReference>
<dbReference type="CDD" id="cd08440">
    <property type="entry name" value="PBP2_LTTR_like_4"/>
    <property type="match status" value="1"/>
</dbReference>
<dbReference type="Pfam" id="PF00126">
    <property type="entry name" value="HTH_1"/>
    <property type="match status" value="1"/>
</dbReference>
<name>A0A059L0K9_9PSED</name>
<keyword evidence="2" id="KW-0805">Transcription regulation</keyword>
<dbReference type="Proteomes" id="UP000026739">
    <property type="component" value="Unassembled WGS sequence"/>
</dbReference>
<dbReference type="SUPFAM" id="SSF53850">
    <property type="entry name" value="Periplasmic binding protein-like II"/>
    <property type="match status" value="1"/>
</dbReference>
<dbReference type="PROSITE" id="PS50931">
    <property type="entry name" value="HTH_LYSR"/>
    <property type="match status" value="1"/>
</dbReference>
<dbReference type="GO" id="GO:0003700">
    <property type="term" value="F:DNA-binding transcription factor activity"/>
    <property type="evidence" value="ECO:0007669"/>
    <property type="project" value="InterPro"/>
</dbReference>
<proteinExistence type="inferred from homology"/>